<dbReference type="RefSeq" id="WP_337095528.1">
    <property type="nucleotide sequence ID" value="NZ_JAPYKO010000021.1"/>
</dbReference>
<dbReference type="Gene3D" id="3.40.1580.10">
    <property type="entry name" value="SMI1/KNR4-like"/>
    <property type="match status" value="1"/>
</dbReference>
<keyword evidence="3" id="KW-1185">Reference proteome</keyword>
<dbReference type="SMART" id="SM00860">
    <property type="entry name" value="SMI1_KNR4"/>
    <property type="match status" value="1"/>
</dbReference>
<proteinExistence type="predicted"/>
<dbReference type="Proteomes" id="UP001366503">
    <property type="component" value="Unassembled WGS sequence"/>
</dbReference>
<dbReference type="InterPro" id="IPR037883">
    <property type="entry name" value="Knr4/Smi1-like_sf"/>
</dbReference>
<comment type="caution">
    <text evidence="2">The sequence shown here is derived from an EMBL/GenBank/DDBJ whole genome shotgun (WGS) entry which is preliminary data.</text>
</comment>
<sequence>MAKDIRTQLQTLVSKLYEVREEFYQVAFGQSADQVLGPPASEQQLQSFERSLGYQLPPSYRQMLLLHDGWKAMEDEADLLSIAQRREEEIRDRVASFKRMMREGEDPYNPNNLLVVAGADTTFVVYLDIDTRRADGEMDIVEYTYEEGELARHKDMLAYLKSNYEEVREWIKEEKGADAGPDSDAK</sequence>
<dbReference type="EMBL" id="JAPYKO010000021">
    <property type="protein sequence ID" value="MEI9405329.1"/>
    <property type="molecule type" value="Genomic_DNA"/>
</dbReference>
<organism evidence="2 3">
    <name type="scientific">Mesorhizobium argentiipisi</name>
    <dbReference type="NCBI Taxonomy" id="3015175"/>
    <lineage>
        <taxon>Bacteria</taxon>
        <taxon>Pseudomonadati</taxon>
        <taxon>Pseudomonadota</taxon>
        <taxon>Alphaproteobacteria</taxon>
        <taxon>Hyphomicrobiales</taxon>
        <taxon>Phyllobacteriaceae</taxon>
        <taxon>Mesorhizobium</taxon>
    </lineage>
</organism>
<evidence type="ECO:0000313" key="3">
    <source>
        <dbReference type="Proteomes" id="UP001366503"/>
    </source>
</evidence>
<reference evidence="2 3" key="1">
    <citation type="submission" date="2022-12" db="EMBL/GenBank/DDBJ databases">
        <authorList>
            <person name="Muema E."/>
        </authorList>
    </citation>
    <scope>NUCLEOTIDE SEQUENCE [LARGE SCALE GENOMIC DNA]</scope>
    <source>
        <strain evidence="3">1330</strain>
    </source>
</reference>
<evidence type="ECO:0000313" key="2">
    <source>
        <dbReference type="EMBL" id="MEI9405329.1"/>
    </source>
</evidence>
<dbReference type="InterPro" id="IPR018958">
    <property type="entry name" value="Knr4/Smi1-like_dom"/>
</dbReference>
<dbReference type="Pfam" id="PF09346">
    <property type="entry name" value="SMI1_KNR4"/>
    <property type="match status" value="1"/>
</dbReference>
<evidence type="ECO:0000259" key="1">
    <source>
        <dbReference type="SMART" id="SM00860"/>
    </source>
</evidence>
<feature type="domain" description="Knr4/Smi1-like" evidence="1">
    <location>
        <begin position="39"/>
        <end position="173"/>
    </location>
</feature>
<accession>A0ABU8KI13</accession>
<dbReference type="SUPFAM" id="SSF160631">
    <property type="entry name" value="SMI1/KNR4-like"/>
    <property type="match status" value="1"/>
</dbReference>
<name>A0ABU8KI13_9HYPH</name>
<protein>
    <submittedName>
        <fullName evidence="2">SMI1/KNR4 family protein</fullName>
    </submittedName>
</protein>
<gene>
    <name evidence="2" type="ORF">O7A05_24650</name>
</gene>